<evidence type="ECO:0000256" key="6">
    <source>
        <dbReference type="SAM" id="MobiDB-lite"/>
    </source>
</evidence>
<dbReference type="InterPro" id="IPR036869">
    <property type="entry name" value="J_dom_sf"/>
</dbReference>
<feature type="domain" description="J" evidence="9">
    <location>
        <begin position="45"/>
        <end position="115"/>
    </location>
</feature>
<sequence>MKFLNFWLVVSFLVAVVAASNWSPEDYEIFSLNDKVRQDLGADATFYSWLGLSNKASVVDINKAYRKLSRSLHPDKISTKSKAEKKVAEERFQRLSAVGNILKDQSLKRRYDYFYAKGFPKWKGTGYFYSKFRPGFVLTLFLLFIIVSGLHYASLTINRKQDVKRVIALKQSIKAQAWGGSQLPPSDGSDRKVVNEQTGKQFLVTPDGNVYLVESGDNLSIIDEHSINISPHWKETLLFKFPCFLWNVSGGKLTSKTIDTTYVYEGGSKTEDVDAADIDDSKKKQKKKAQRGKKVELPNGKVIYGRSSGRRN</sequence>
<evidence type="ECO:0000256" key="5">
    <source>
        <dbReference type="ARBA" id="ARBA00037847"/>
    </source>
</evidence>
<feature type="transmembrane region" description="Helical" evidence="7">
    <location>
        <begin position="136"/>
        <end position="155"/>
    </location>
</feature>
<dbReference type="EMBL" id="OZ004253">
    <property type="protein sequence ID" value="CAK7894407.1"/>
    <property type="molecule type" value="Genomic_DNA"/>
</dbReference>
<feature type="chain" id="PRO_5046968846" evidence="8">
    <location>
        <begin position="20"/>
        <end position="312"/>
    </location>
</feature>
<dbReference type="Gene3D" id="1.10.287.110">
    <property type="entry name" value="DnaJ domain"/>
    <property type="match status" value="1"/>
</dbReference>
<dbReference type="PANTHER" id="PTHR44653">
    <property type="entry name" value="DNAJ HOMOLOG SUBFAMILY C MEMBER 1"/>
    <property type="match status" value="1"/>
</dbReference>
<evidence type="ECO:0000256" key="7">
    <source>
        <dbReference type="SAM" id="Phobius"/>
    </source>
</evidence>
<feature type="region of interest" description="Disordered" evidence="6">
    <location>
        <begin position="276"/>
        <end position="312"/>
    </location>
</feature>
<dbReference type="SUPFAM" id="SSF46565">
    <property type="entry name" value="Chaperone J-domain"/>
    <property type="match status" value="1"/>
</dbReference>
<keyword evidence="3 7" id="KW-1133">Transmembrane helix</keyword>
<dbReference type="Pfam" id="PF00226">
    <property type="entry name" value="DnaJ"/>
    <property type="match status" value="1"/>
</dbReference>
<keyword evidence="2 8" id="KW-0732">Signal</keyword>
<dbReference type="InterPro" id="IPR001623">
    <property type="entry name" value="DnaJ_domain"/>
</dbReference>
<gene>
    <name evidence="10" type="primary">ERJ5</name>
    <name evidence="10" type="ORF">CAAN4_A12288</name>
</gene>
<dbReference type="SMART" id="SM00271">
    <property type="entry name" value="DnaJ"/>
    <property type="match status" value="1"/>
</dbReference>
<organism evidence="10 11">
    <name type="scientific">[Candida] anglica</name>
    <dbReference type="NCBI Taxonomy" id="148631"/>
    <lineage>
        <taxon>Eukaryota</taxon>
        <taxon>Fungi</taxon>
        <taxon>Dikarya</taxon>
        <taxon>Ascomycota</taxon>
        <taxon>Saccharomycotina</taxon>
        <taxon>Pichiomycetes</taxon>
        <taxon>Debaryomycetaceae</taxon>
        <taxon>Kurtzmaniella</taxon>
    </lineage>
</organism>
<evidence type="ECO:0000256" key="1">
    <source>
        <dbReference type="ARBA" id="ARBA00022692"/>
    </source>
</evidence>
<keyword evidence="11" id="KW-1185">Reference proteome</keyword>
<feature type="compositionally biased region" description="Basic residues" evidence="6">
    <location>
        <begin position="283"/>
        <end position="292"/>
    </location>
</feature>
<name>A0ABP0EB15_9ASCO</name>
<evidence type="ECO:0000313" key="10">
    <source>
        <dbReference type="EMBL" id="CAK7894407.1"/>
    </source>
</evidence>
<evidence type="ECO:0000313" key="11">
    <source>
        <dbReference type="Proteomes" id="UP001497600"/>
    </source>
</evidence>
<keyword evidence="1 7" id="KW-0812">Transmembrane</keyword>
<reference evidence="10 11" key="1">
    <citation type="submission" date="2024-01" db="EMBL/GenBank/DDBJ databases">
        <authorList>
            <consortium name="Genoscope - CEA"/>
            <person name="William W."/>
        </authorList>
    </citation>
    <scope>NUCLEOTIDE SEQUENCE [LARGE SCALE GENOMIC DNA]</scope>
    <source>
        <strain evidence="10 11">29B2s-10</strain>
    </source>
</reference>
<proteinExistence type="predicted"/>
<evidence type="ECO:0000256" key="8">
    <source>
        <dbReference type="SAM" id="SignalP"/>
    </source>
</evidence>
<comment type="subcellular location">
    <subcellularLocation>
        <location evidence="5">Endomembrane system</location>
        <topology evidence="5">Single-pass membrane protein</topology>
    </subcellularLocation>
</comment>
<dbReference type="PANTHER" id="PTHR44653:SF2">
    <property type="entry name" value="DNAJ HOMOLOG SUBFAMILY C MEMBER 1"/>
    <property type="match status" value="1"/>
</dbReference>
<evidence type="ECO:0000259" key="9">
    <source>
        <dbReference type="PROSITE" id="PS50076"/>
    </source>
</evidence>
<accession>A0ABP0EB15</accession>
<dbReference type="CDD" id="cd06257">
    <property type="entry name" value="DnaJ"/>
    <property type="match status" value="1"/>
</dbReference>
<evidence type="ECO:0000256" key="4">
    <source>
        <dbReference type="ARBA" id="ARBA00023136"/>
    </source>
</evidence>
<evidence type="ECO:0000256" key="2">
    <source>
        <dbReference type="ARBA" id="ARBA00022729"/>
    </source>
</evidence>
<dbReference type="InterPro" id="IPR052606">
    <property type="entry name" value="DnaJ_domain_protein"/>
</dbReference>
<evidence type="ECO:0000256" key="3">
    <source>
        <dbReference type="ARBA" id="ARBA00022989"/>
    </source>
</evidence>
<dbReference type="Proteomes" id="UP001497600">
    <property type="component" value="Chromosome A"/>
</dbReference>
<protein>
    <submittedName>
        <fullName evidence="10">ER-localized J domain-containing protein 5</fullName>
    </submittedName>
</protein>
<dbReference type="PROSITE" id="PS50076">
    <property type="entry name" value="DNAJ_2"/>
    <property type="match status" value="1"/>
</dbReference>
<feature type="signal peptide" evidence="8">
    <location>
        <begin position="1"/>
        <end position="19"/>
    </location>
</feature>
<dbReference type="PRINTS" id="PR00625">
    <property type="entry name" value="JDOMAIN"/>
</dbReference>
<keyword evidence="4 7" id="KW-0472">Membrane</keyword>